<dbReference type="Pfam" id="PF01048">
    <property type="entry name" value="PNP_UDP_1"/>
    <property type="match status" value="1"/>
</dbReference>
<protein>
    <recommendedName>
        <fullName evidence="6">5'-methylthioadenosine/S-adenosylhomocysteine nucleosidase</fullName>
        <shortName evidence="6">MTA/SAH nucleosidase</shortName>
        <shortName evidence="6">MTAN</shortName>
        <ecNumber evidence="6">3.2.2.9</ecNumber>
    </recommendedName>
    <alternativeName>
        <fullName evidence="6">5'-deoxyadenosine nucleosidase</fullName>
        <shortName evidence="6">DOA nucleosidase</shortName>
        <shortName evidence="6">dAdo nucleosidase</shortName>
    </alternativeName>
    <alternativeName>
        <fullName evidence="6">5'-methylthioadenosine nucleosidase</fullName>
        <shortName evidence="6">MTA nucleosidase</shortName>
    </alternativeName>
    <alternativeName>
        <fullName evidence="6">S-adenosylhomocysteine nucleosidase</fullName>
        <shortName evidence="6">AdoHcy nucleosidase</shortName>
        <shortName evidence="6">SAH nucleosidase</shortName>
        <shortName evidence="6">SRH nucleosidase</shortName>
    </alternativeName>
</protein>
<evidence type="ECO:0000256" key="5">
    <source>
        <dbReference type="ARBA" id="ARBA00050313"/>
    </source>
</evidence>
<evidence type="ECO:0000256" key="4">
    <source>
        <dbReference type="ARBA" id="ARBA00023167"/>
    </source>
</evidence>
<dbReference type="PANTHER" id="PTHR46832">
    <property type="entry name" value="5'-METHYLTHIOADENOSINE/S-ADENOSYLHOMOCYSTEINE NUCLEOSIDASE"/>
    <property type="match status" value="1"/>
</dbReference>
<dbReference type="GO" id="GO:0008782">
    <property type="term" value="F:adenosylhomocysteine nucleosidase activity"/>
    <property type="evidence" value="ECO:0007669"/>
    <property type="project" value="UniProtKB-UniRule"/>
</dbReference>
<gene>
    <name evidence="6" type="primary">mtnN</name>
    <name evidence="8" type="ORF">SAMN02746011_01003</name>
</gene>
<dbReference type="HAMAP" id="MF_01684">
    <property type="entry name" value="Salvage_MtnN"/>
    <property type="match status" value="1"/>
</dbReference>
<reference evidence="9" key="1">
    <citation type="submission" date="2017-02" db="EMBL/GenBank/DDBJ databases">
        <authorList>
            <person name="Varghese N."/>
            <person name="Submissions S."/>
        </authorList>
    </citation>
    <scope>NUCLEOTIDE SEQUENCE [LARGE SCALE GENOMIC DNA]</scope>
    <source>
        <strain evidence="9">DSM 15739</strain>
    </source>
</reference>
<evidence type="ECO:0000313" key="8">
    <source>
        <dbReference type="EMBL" id="SJZ51202.1"/>
    </source>
</evidence>
<name>A0A1T4L8W3_9LACT</name>
<evidence type="ECO:0000259" key="7">
    <source>
        <dbReference type="Pfam" id="PF01048"/>
    </source>
</evidence>
<dbReference type="FunFam" id="3.40.50.1580:FF:000001">
    <property type="entry name" value="MTA/SAH nucleosidase family protein"/>
    <property type="match status" value="1"/>
</dbReference>
<dbReference type="EC" id="3.2.2.9" evidence="6"/>
<dbReference type="InterPro" id="IPR000845">
    <property type="entry name" value="Nucleoside_phosphorylase_d"/>
</dbReference>
<keyword evidence="4 6" id="KW-0486">Methionine biosynthesis</keyword>
<proteinExistence type="inferred from homology"/>
<comment type="catalytic activity">
    <reaction evidence="5">
        <text>5'-deoxyadenosine + H2O = 5-deoxy-D-ribose + adenine</text>
        <dbReference type="Rhea" id="RHEA:29859"/>
        <dbReference type="ChEBI" id="CHEBI:15377"/>
        <dbReference type="ChEBI" id="CHEBI:16708"/>
        <dbReference type="ChEBI" id="CHEBI:17319"/>
        <dbReference type="ChEBI" id="CHEBI:149540"/>
        <dbReference type="EC" id="3.2.2.9"/>
    </reaction>
    <physiologicalReaction direction="left-to-right" evidence="5">
        <dbReference type="Rhea" id="RHEA:29860"/>
    </physiologicalReaction>
</comment>
<feature type="binding site" evidence="6">
    <location>
        <position position="78"/>
    </location>
    <ligand>
        <name>substrate</name>
    </ligand>
</feature>
<evidence type="ECO:0000256" key="6">
    <source>
        <dbReference type="HAMAP-Rule" id="MF_01684"/>
    </source>
</evidence>
<dbReference type="GO" id="GO:0008930">
    <property type="term" value="F:methylthioadenosine nucleosidase activity"/>
    <property type="evidence" value="ECO:0007669"/>
    <property type="project" value="UniProtKB-UniRule"/>
</dbReference>
<comment type="pathway">
    <text evidence="1 6">Amino-acid biosynthesis; L-methionine biosynthesis via salvage pathway; S-methyl-5-thio-alpha-D-ribose 1-phosphate from S-methyl-5'-thioadenosine (hydrolase route): step 1/2.</text>
</comment>
<dbReference type="SUPFAM" id="SSF53167">
    <property type="entry name" value="Purine and uridine phosphorylases"/>
    <property type="match status" value="1"/>
</dbReference>
<comment type="catalytic activity">
    <reaction evidence="6">
        <text>S-methyl-5'-thioadenosine + H2O = 5-(methylsulfanyl)-D-ribose + adenine</text>
        <dbReference type="Rhea" id="RHEA:13617"/>
        <dbReference type="ChEBI" id="CHEBI:15377"/>
        <dbReference type="ChEBI" id="CHEBI:16708"/>
        <dbReference type="ChEBI" id="CHEBI:17509"/>
        <dbReference type="ChEBI" id="CHEBI:78440"/>
        <dbReference type="EC" id="3.2.2.9"/>
    </reaction>
</comment>
<sequence>MKIGIIGAMEEEIRLIKANLSKLKEIPHHQVTFYQGYLENREVILVQSGIGKVNATITTVLLVQQFNVDLIINTGTAGGVHKGLKVGDIVIADSLTYHDVDVTGFGYEKGQMAGMPALYYPDLQYSQLAKEVCRQLEIEPIFGQVVSGDQFVNSHEKVAQIAIDFPKAKACEMESTAIAQTAHVLKVPFVIIRAISDAGDDDAAISFDEFVVVAGKASAQIVMNLVINIE</sequence>
<feature type="active site" description="Proton donor" evidence="6">
    <location>
        <position position="197"/>
    </location>
</feature>
<evidence type="ECO:0000256" key="1">
    <source>
        <dbReference type="ARBA" id="ARBA00004945"/>
    </source>
</evidence>
<keyword evidence="9" id="KW-1185">Reference proteome</keyword>
<dbReference type="STRING" id="1121925.SAMN02746011_01003"/>
<comment type="catalytic activity">
    <reaction evidence="6">
        <text>S-adenosyl-L-homocysteine + H2O = S-(5-deoxy-D-ribos-5-yl)-L-homocysteine + adenine</text>
        <dbReference type="Rhea" id="RHEA:17805"/>
        <dbReference type="ChEBI" id="CHEBI:15377"/>
        <dbReference type="ChEBI" id="CHEBI:16708"/>
        <dbReference type="ChEBI" id="CHEBI:57856"/>
        <dbReference type="ChEBI" id="CHEBI:58195"/>
        <dbReference type="EC" id="3.2.2.9"/>
    </reaction>
</comment>
<dbReference type="EMBL" id="FUWO01000007">
    <property type="protein sequence ID" value="SJZ51202.1"/>
    <property type="molecule type" value="Genomic_DNA"/>
</dbReference>
<dbReference type="PANTHER" id="PTHR46832:SF1">
    <property type="entry name" value="5'-METHYLTHIOADENOSINE_S-ADENOSYLHOMOCYSTEINE NUCLEOSIDASE"/>
    <property type="match status" value="1"/>
</dbReference>
<dbReference type="GO" id="GO:0019284">
    <property type="term" value="P:L-methionine salvage from S-adenosylmethionine"/>
    <property type="evidence" value="ECO:0007669"/>
    <property type="project" value="TreeGrafter"/>
</dbReference>
<dbReference type="GO" id="GO:0019509">
    <property type="term" value="P:L-methionine salvage from methylthioadenosine"/>
    <property type="evidence" value="ECO:0007669"/>
    <property type="project" value="UniProtKB-UniRule"/>
</dbReference>
<accession>A0A1T4L8W3</accession>
<evidence type="ECO:0000313" key="9">
    <source>
        <dbReference type="Proteomes" id="UP000189941"/>
    </source>
</evidence>
<feature type="binding site" evidence="6">
    <location>
        <begin position="173"/>
        <end position="174"/>
    </location>
    <ligand>
        <name>substrate</name>
    </ligand>
</feature>
<dbReference type="GO" id="GO:0009164">
    <property type="term" value="P:nucleoside catabolic process"/>
    <property type="evidence" value="ECO:0007669"/>
    <property type="project" value="InterPro"/>
</dbReference>
<dbReference type="OrthoDB" id="9792278at2"/>
<dbReference type="NCBIfam" id="TIGR01704">
    <property type="entry name" value="MTA_SAH-Nsdase"/>
    <property type="match status" value="1"/>
</dbReference>
<dbReference type="InterPro" id="IPR010049">
    <property type="entry name" value="MTA_SAH_Nsdase"/>
</dbReference>
<feature type="binding site" evidence="6">
    <location>
        <position position="152"/>
    </location>
    <ligand>
        <name>substrate</name>
    </ligand>
</feature>
<feature type="active site" description="Proton acceptor" evidence="6">
    <location>
        <position position="12"/>
    </location>
</feature>
<comment type="function">
    <text evidence="6">Catalyzes the irreversible cleavage of the glycosidic bond in both 5'-methylthioadenosine (MTA) and S-adenosylhomocysteine (SAH/AdoHcy) to adenine and the corresponding thioribose, 5'-methylthioribose and S-ribosylhomocysteine, respectively. Also cleaves 5'-deoxyadenosine, a toxic by-product of radical S-adenosylmethionine (SAM) enzymes, into 5-deoxyribose and adenine.</text>
</comment>
<dbReference type="CDD" id="cd09008">
    <property type="entry name" value="MTAN"/>
    <property type="match status" value="1"/>
</dbReference>
<dbReference type="AlphaFoldDB" id="A0A1T4L8W3"/>
<dbReference type="Gene3D" id="3.40.50.1580">
    <property type="entry name" value="Nucleoside phosphorylase domain"/>
    <property type="match status" value="1"/>
</dbReference>
<dbReference type="NCBIfam" id="NF004079">
    <property type="entry name" value="PRK05584.1"/>
    <property type="match status" value="1"/>
</dbReference>
<dbReference type="UniPathway" id="UPA00904">
    <property type="reaction ID" value="UER00871"/>
</dbReference>
<keyword evidence="3 6" id="KW-0378">Hydrolase</keyword>
<feature type="domain" description="Nucleoside phosphorylase" evidence="7">
    <location>
        <begin position="2"/>
        <end position="225"/>
    </location>
</feature>
<keyword evidence="2 6" id="KW-0028">Amino-acid biosynthesis</keyword>
<evidence type="ECO:0000256" key="3">
    <source>
        <dbReference type="ARBA" id="ARBA00022801"/>
    </source>
</evidence>
<evidence type="ECO:0000256" key="2">
    <source>
        <dbReference type="ARBA" id="ARBA00022605"/>
    </source>
</evidence>
<dbReference type="RefSeq" id="WP_078755771.1">
    <property type="nucleotide sequence ID" value="NZ_FUWO01000007.1"/>
</dbReference>
<dbReference type="Proteomes" id="UP000189941">
    <property type="component" value="Unassembled WGS sequence"/>
</dbReference>
<dbReference type="GO" id="GO:0005829">
    <property type="term" value="C:cytosol"/>
    <property type="evidence" value="ECO:0007669"/>
    <property type="project" value="TreeGrafter"/>
</dbReference>
<comment type="similarity">
    <text evidence="6">Belongs to the PNP/UDP phosphorylase family. MtnN subfamily.</text>
</comment>
<organism evidence="8 9">
    <name type="scientific">Globicatella sulfidifaciens DSM 15739</name>
    <dbReference type="NCBI Taxonomy" id="1121925"/>
    <lineage>
        <taxon>Bacteria</taxon>
        <taxon>Bacillati</taxon>
        <taxon>Bacillota</taxon>
        <taxon>Bacilli</taxon>
        <taxon>Lactobacillales</taxon>
        <taxon>Aerococcaceae</taxon>
        <taxon>Globicatella</taxon>
    </lineage>
</organism>
<dbReference type="InterPro" id="IPR035994">
    <property type="entry name" value="Nucleoside_phosphorylase_sf"/>
</dbReference>